<evidence type="ECO:0000313" key="29">
    <source>
        <dbReference type="Proteomes" id="UP000824221"/>
    </source>
</evidence>
<keyword evidence="8" id="KW-0121">Carboxypeptidase</keyword>
<comment type="catalytic activity">
    <reaction evidence="24">
        <text>[GlcNAc-(1-&gt;4)-Mur2Ac(oyl-L-Ala-gamma-D-Glu-L-Lys-D-Ala-D-Ala)](n)-di-trans,octa-cis-undecaprenyl diphosphate + beta-D-GlcNAc-(1-&gt;4)-Mur2Ac(oyl-L-Ala-gamma-D-Glu-L-Lys-D-Ala-D-Ala)-di-trans,octa-cis-undecaprenyl diphosphate = [GlcNAc-(1-&gt;4)-Mur2Ac(oyl-L-Ala-gamma-D-Glu-L-Lys-D-Ala-D-Ala)](n+1)-di-trans,octa-cis-undecaprenyl diphosphate + di-trans,octa-cis-undecaprenyl diphosphate + H(+)</text>
        <dbReference type="Rhea" id="RHEA:23708"/>
        <dbReference type="Rhea" id="RHEA-COMP:9602"/>
        <dbReference type="Rhea" id="RHEA-COMP:9603"/>
        <dbReference type="ChEBI" id="CHEBI:15378"/>
        <dbReference type="ChEBI" id="CHEBI:58405"/>
        <dbReference type="ChEBI" id="CHEBI:60033"/>
        <dbReference type="ChEBI" id="CHEBI:78435"/>
        <dbReference type="EC" id="2.4.99.28"/>
    </reaction>
</comment>
<comment type="pathway">
    <text evidence="25">Glycan biosynthesis.</text>
</comment>
<comment type="similarity">
    <text evidence="5">In the N-terminal section; belongs to the glycosyltransferase 51 family.</text>
</comment>
<dbReference type="FunFam" id="1.10.3810.10:FF:000001">
    <property type="entry name" value="Penicillin-binding protein 1A"/>
    <property type="match status" value="1"/>
</dbReference>
<comment type="catalytic activity">
    <reaction evidence="22">
        <text>Preferential cleavage: (Ac)2-L-Lys-D-Ala-|-D-Ala. Also transpeptidation of peptidyl-alanyl moieties that are N-acyl substituents of D-alanine.</text>
        <dbReference type="EC" id="3.4.16.4"/>
    </reaction>
</comment>
<dbReference type="Pfam" id="PF00905">
    <property type="entry name" value="Transpeptidase"/>
    <property type="match status" value="1"/>
</dbReference>
<evidence type="ECO:0000313" key="28">
    <source>
        <dbReference type="EMBL" id="HJA02678.1"/>
    </source>
</evidence>
<dbReference type="GO" id="GO:0008360">
    <property type="term" value="P:regulation of cell shape"/>
    <property type="evidence" value="ECO:0007669"/>
    <property type="project" value="UniProtKB-KW"/>
</dbReference>
<dbReference type="SUPFAM" id="SSF56601">
    <property type="entry name" value="beta-lactamase/transpeptidase-like"/>
    <property type="match status" value="1"/>
</dbReference>
<keyword evidence="11" id="KW-0808">Transferase</keyword>
<evidence type="ECO:0000256" key="20">
    <source>
        <dbReference type="ARBA" id="ARBA00023268"/>
    </source>
</evidence>
<evidence type="ECO:0000259" key="26">
    <source>
        <dbReference type="Pfam" id="PF00905"/>
    </source>
</evidence>
<dbReference type="EC" id="2.4.99.28" evidence="23"/>
<evidence type="ECO:0000256" key="16">
    <source>
        <dbReference type="ARBA" id="ARBA00022984"/>
    </source>
</evidence>
<evidence type="ECO:0000256" key="4">
    <source>
        <dbReference type="ARBA" id="ARBA00007090"/>
    </source>
</evidence>
<evidence type="ECO:0000256" key="24">
    <source>
        <dbReference type="ARBA" id="ARBA00049902"/>
    </source>
</evidence>
<protein>
    <recommendedName>
        <fullName evidence="7">Penicillin-binding protein 1A</fullName>
        <ecNumber evidence="23">2.4.99.28</ecNumber>
        <ecNumber evidence="6">3.4.16.4</ecNumber>
    </recommendedName>
</protein>
<dbReference type="GO" id="GO:0005886">
    <property type="term" value="C:plasma membrane"/>
    <property type="evidence" value="ECO:0007669"/>
    <property type="project" value="UniProtKB-SubCell"/>
</dbReference>
<keyword evidence="21" id="KW-0961">Cell wall biogenesis/degradation</keyword>
<evidence type="ECO:0000256" key="11">
    <source>
        <dbReference type="ARBA" id="ARBA00022679"/>
    </source>
</evidence>
<dbReference type="InterPro" id="IPR050396">
    <property type="entry name" value="Glycosyltr_51/Transpeptidase"/>
</dbReference>
<evidence type="ECO:0000256" key="21">
    <source>
        <dbReference type="ARBA" id="ARBA00023316"/>
    </source>
</evidence>
<dbReference type="GO" id="GO:0071555">
    <property type="term" value="P:cell wall organization"/>
    <property type="evidence" value="ECO:0007669"/>
    <property type="project" value="UniProtKB-KW"/>
</dbReference>
<dbReference type="Proteomes" id="UP000824221">
    <property type="component" value="Unassembled WGS sequence"/>
</dbReference>
<comment type="similarity">
    <text evidence="4">In the C-terminal section; belongs to the transpeptidase family.</text>
</comment>
<evidence type="ECO:0000256" key="8">
    <source>
        <dbReference type="ARBA" id="ARBA00022645"/>
    </source>
</evidence>
<dbReference type="PANTHER" id="PTHR32282">
    <property type="entry name" value="BINDING PROTEIN TRANSPEPTIDASE, PUTATIVE-RELATED"/>
    <property type="match status" value="1"/>
</dbReference>
<evidence type="ECO:0000256" key="3">
    <source>
        <dbReference type="ARBA" id="ARBA00004752"/>
    </source>
</evidence>
<keyword evidence="13" id="KW-0378">Hydrolase</keyword>
<evidence type="ECO:0000256" key="25">
    <source>
        <dbReference type="ARBA" id="ARBA00060592"/>
    </source>
</evidence>
<dbReference type="InterPro" id="IPR001264">
    <property type="entry name" value="Glyco_trans_51"/>
</dbReference>
<evidence type="ECO:0000256" key="7">
    <source>
        <dbReference type="ARBA" id="ARBA00018638"/>
    </source>
</evidence>
<evidence type="ECO:0000256" key="15">
    <source>
        <dbReference type="ARBA" id="ARBA00022968"/>
    </source>
</evidence>
<dbReference type="GO" id="GO:0008658">
    <property type="term" value="F:penicillin binding"/>
    <property type="evidence" value="ECO:0007669"/>
    <property type="project" value="InterPro"/>
</dbReference>
<dbReference type="GO" id="GO:0009252">
    <property type="term" value="P:peptidoglycan biosynthetic process"/>
    <property type="evidence" value="ECO:0007669"/>
    <property type="project" value="UniProtKB-KW"/>
</dbReference>
<proteinExistence type="inferred from homology"/>
<keyword evidence="15" id="KW-0735">Signal-anchor</keyword>
<evidence type="ECO:0000256" key="13">
    <source>
        <dbReference type="ARBA" id="ARBA00022801"/>
    </source>
</evidence>
<comment type="caution">
    <text evidence="28">The sequence shown here is derived from an EMBL/GenBank/DDBJ whole genome shotgun (WGS) entry which is preliminary data.</text>
</comment>
<evidence type="ECO:0000256" key="18">
    <source>
        <dbReference type="ARBA" id="ARBA00023136"/>
    </source>
</evidence>
<dbReference type="GO" id="GO:0046677">
    <property type="term" value="P:response to antibiotic"/>
    <property type="evidence" value="ECO:0007669"/>
    <property type="project" value="UniProtKB-KW"/>
</dbReference>
<accession>A0A9D2H1A2</accession>
<reference evidence="28" key="2">
    <citation type="submission" date="2021-04" db="EMBL/GenBank/DDBJ databases">
        <authorList>
            <person name="Gilroy R."/>
        </authorList>
    </citation>
    <scope>NUCLEOTIDE SEQUENCE</scope>
    <source>
        <strain evidence="28">CHK156-179</strain>
    </source>
</reference>
<evidence type="ECO:0000256" key="6">
    <source>
        <dbReference type="ARBA" id="ARBA00012448"/>
    </source>
</evidence>
<dbReference type="EC" id="3.4.16.4" evidence="6"/>
<evidence type="ECO:0000256" key="5">
    <source>
        <dbReference type="ARBA" id="ARBA00007739"/>
    </source>
</evidence>
<dbReference type="GO" id="GO:0008955">
    <property type="term" value="F:peptidoglycan glycosyltransferase activity"/>
    <property type="evidence" value="ECO:0007669"/>
    <property type="project" value="UniProtKB-EC"/>
</dbReference>
<evidence type="ECO:0000256" key="10">
    <source>
        <dbReference type="ARBA" id="ARBA00022676"/>
    </source>
</evidence>
<feature type="domain" description="Glycosyl transferase family 51" evidence="27">
    <location>
        <begin position="62"/>
        <end position="224"/>
    </location>
</feature>
<evidence type="ECO:0000256" key="19">
    <source>
        <dbReference type="ARBA" id="ARBA00023251"/>
    </source>
</evidence>
<evidence type="ECO:0000256" key="9">
    <source>
        <dbReference type="ARBA" id="ARBA00022670"/>
    </source>
</evidence>
<name>A0A9D2H1A2_9FIRM</name>
<dbReference type="SUPFAM" id="SSF53955">
    <property type="entry name" value="Lysozyme-like"/>
    <property type="match status" value="1"/>
</dbReference>
<gene>
    <name evidence="28" type="ORF">H9797_04780</name>
</gene>
<keyword evidence="9" id="KW-0645">Protease</keyword>
<evidence type="ECO:0000256" key="2">
    <source>
        <dbReference type="ARBA" id="ARBA00004401"/>
    </source>
</evidence>
<dbReference type="InterPro" id="IPR012338">
    <property type="entry name" value="Beta-lactam/transpept-like"/>
</dbReference>
<comment type="subcellular location">
    <subcellularLocation>
        <location evidence="2">Cell membrane</location>
        <topology evidence="2">Single-pass type II membrane protein</topology>
    </subcellularLocation>
</comment>
<keyword evidence="14" id="KW-0133">Cell shape</keyword>
<dbReference type="EMBL" id="DXAJ01000073">
    <property type="protein sequence ID" value="HJA02678.1"/>
    <property type="molecule type" value="Genomic_DNA"/>
</dbReference>
<evidence type="ECO:0000256" key="17">
    <source>
        <dbReference type="ARBA" id="ARBA00022989"/>
    </source>
</evidence>
<keyword evidence="20" id="KW-0511">Multifunctional enzyme</keyword>
<dbReference type="AlphaFoldDB" id="A0A9D2H1A2"/>
<dbReference type="Pfam" id="PF00912">
    <property type="entry name" value="Transgly"/>
    <property type="match status" value="1"/>
</dbReference>
<keyword evidence="12" id="KW-0812">Transmembrane</keyword>
<keyword evidence="10" id="KW-0328">Glycosyltransferase</keyword>
<keyword evidence="18" id="KW-0472">Membrane</keyword>
<evidence type="ECO:0000256" key="22">
    <source>
        <dbReference type="ARBA" id="ARBA00034000"/>
    </source>
</evidence>
<keyword evidence="19" id="KW-0046">Antibiotic resistance</keyword>
<sequence>MKVFGKIMLIVGAALLIALAAFVLFALIATANVKLEPEKLHTESAQVQLLASDGEKIATPKPYVGLETLPSHLPAAFVAVEDKRFYAHGGLDVLRIGKAALKNIASFSFREGASTISQQLIKNTHLSGEKTIRRKLKEWKLTRQLEKNYSKEQILELYLNSIYFGHSAFGVGSAAQYYFGKDAGELVPAESAMLAALVRSPNRYSPFRDEAACKERRDLVLALMEEQGVLSAQEAKEAKETPLPQTPHENKTSSYVQLVFEELSEVFPELASEDKLVVETYFDRALQEKMETYPAESGCALIAAENKTHALIAYHTTAGEIRRSPASLIKPLGVYAPALEEGLLSPATPLLDEPVSYGGYSPKNYDGKCVGYVSAREALSRSLNIPAVKVMNSLSPQKSARYLRAMGLPVPKEDETLPLALGGMQEGFTMKELSSAYLTLSDGGLFAPAKCIKRVRDESGSVLYERAEEKRRVFSEETCYLLSDMLHTAATEGTAKKLRTLPYFVSAKTGTGGTEKGNTDAYAMGYTSEHTLGVWLGNSDNSPISATGGGEPANELHALFKALYRERQPAPPARPEGVVEAALDKEEYENKHRLVLADPVAPAVLTTKELFSAAHLPQTVSDRFSMPRIETPHIFVKNGVVCIRLCLTQYYDYEVKREGGGENKLIYRGKWRETICDGSVRAGVRYTYTVTPFYGEKAGESVALPSVCLDEGQLPEDWWE</sequence>
<dbReference type="PANTHER" id="PTHR32282:SF15">
    <property type="entry name" value="PENICILLIN-BINDING PROTEIN 1C"/>
    <property type="match status" value="1"/>
</dbReference>
<dbReference type="InterPro" id="IPR036950">
    <property type="entry name" value="PBP_transglycosylase"/>
</dbReference>
<comment type="function">
    <text evidence="1">Cell wall formation. Synthesis of cross-linked peptidoglycan from the lipid intermediates. The enzyme has a penicillin-insensitive transglycosylase N-terminal domain (formation of linear glycan strands) and a penicillin-sensitive transpeptidase C-terminal domain (cross-linking of the peptide subunits).</text>
</comment>
<evidence type="ECO:0000256" key="23">
    <source>
        <dbReference type="ARBA" id="ARBA00044770"/>
    </source>
</evidence>
<keyword evidence="17" id="KW-1133">Transmembrane helix</keyword>
<dbReference type="Gene3D" id="3.40.710.10">
    <property type="entry name" value="DD-peptidase/beta-lactamase superfamily"/>
    <property type="match status" value="1"/>
</dbReference>
<evidence type="ECO:0000256" key="12">
    <source>
        <dbReference type="ARBA" id="ARBA00022692"/>
    </source>
</evidence>
<dbReference type="GO" id="GO:0009002">
    <property type="term" value="F:serine-type D-Ala-D-Ala carboxypeptidase activity"/>
    <property type="evidence" value="ECO:0007669"/>
    <property type="project" value="UniProtKB-EC"/>
</dbReference>
<organism evidence="28 29">
    <name type="scientific">Candidatus Gallimonas gallistercoris</name>
    <dbReference type="NCBI Taxonomy" id="2838602"/>
    <lineage>
        <taxon>Bacteria</taxon>
        <taxon>Bacillati</taxon>
        <taxon>Bacillota</taxon>
        <taxon>Clostridia</taxon>
        <taxon>Candidatus Gallimonas</taxon>
    </lineage>
</organism>
<comment type="pathway">
    <text evidence="3">Cell wall biogenesis; peptidoglycan biosynthesis.</text>
</comment>
<reference evidence="28" key="1">
    <citation type="journal article" date="2021" name="PeerJ">
        <title>Extensive microbial diversity within the chicken gut microbiome revealed by metagenomics and culture.</title>
        <authorList>
            <person name="Gilroy R."/>
            <person name="Ravi A."/>
            <person name="Getino M."/>
            <person name="Pursley I."/>
            <person name="Horton D.L."/>
            <person name="Alikhan N.F."/>
            <person name="Baker D."/>
            <person name="Gharbi K."/>
            <person name="Hall N."/>
            <person name="Watson M."/>
            <person name="Adriaenssens E.M."/>
            <person name="Foster-Nyarko E."/>
            <person name="Jarju S."/>
            <person name="Secka A."/>
            <person name="Antonio M."/>
            <person name="Oren A."/>
            <person name="Chaudhuri R.R."/>
            <person name="La Ragione R."/>
            <person name="Hildebrand F."/>
            <person name="Pallen M.J."/>
        </authorList>
    </citation>
    <scope>NUCLEOTIDE SEQUENCE</scope>
    <source>
        <strain evidence="28">CHK156-179</strain>
    </source>
</reference>
<evidence type="ECO:0000259" key="27">
    <source>
        <dbReference type="Pfam" id="PF00912"/>
    </source>
</evidence>
<dbReference type="GO" id="GO:0006508">
    <property type="term" value="P:proteolysis"/>
    <property type="evidence" value="ECO:0007669"/>
    <property type="project" value="UniProtKB-KW"/>
</dbReference>
<dbReference type="Gene3D" id="1.10.3810.10">
    <property type="entry name" value="Biosynthetic peptidoglycan transglycosylase-like"/>
    <property type="match status" value="1"/>
</dbReference>
<dbReference type="InterPro" id="IPR023346">
    <property type="entry name" value="Lysozyme-like_dom_sf"/>
</dbReference>
<dbReference type="GO" id="GO:0030288">
    <property type="term" value="C:outer membrane-bounded periplasmic space"/>
    <property type="evidence" value="ECO:0007669"/>
    <property type="project" value="TreeGrafter"/>
</dbReference>
<dbReference type="InterPro" id="IPR001460">
    <property type="entry name" value="PCN-bd_Tpept"/>
</dbReference>
<evidence type="ECO:0000256" key="1">
    <source>
        <dbReference type="ARBA" id="ARBA00002624"/>
    </source>
</evidence>
<feature type="domain" description="Penicillin-binding protein transpeptidase" evidence="26">
    <location>
        <begin position="314"/>
        <end position="528"/>
    </location>
</feature>
<evidence type="ECO:0000256" key="14">
    <source>
        <dbReference type="ARBA" id="ARBA00022960"/>
    </source>
</evidence>
<keyword evidence="16" id="KW-0573">Peptidoglycan synthesis</keyword>